<dbReference type="SUPFAM" id="SSF81383">
    <property type="entry name" value="F-box domain"/>
    <property type="match status" value="1"/>
</dbReference>
<dbReference type="AlphaFoldDB" id="A0A1J3JA94"/>
<protein>
    <submittedName>
        <fullName evidence="1">F-box protein SKIP17</fullName>
    </submittedName>
</protein>
<sequence>MDPEESKTPVLESVLSSFSKSSLESTINSFLSFPDSALFSNNFFFDRVLHEFLSSCDDNDYVKDQLIDRTLRRLLLLLESTKRCLRKQLTLHNSISWFLLPDLTIKVFSMLDTKSLMQVAACCTMFNKSAMEPLCYSHIDLTTAFAHADDGVVCTMKVDTKSLMQVKSLLLQRAGKELRSLTLGRPTHQNEYATILLSAYCLAPLSPDMDFTGVLFRSLHLYNIILNEMFLCTALSACSNPIDLKIVEL</sequence>
<proteinExistence type="predicted"/>
<dbReference type="EMBL" id="GEVM01016571">
    <property type="protein sequence ID" value="JAU89367.1"/>
    <property type="molecule type" value="Transcribed_RNA"/>
</dbReference>
<accession>A0A1J3JA94</accession>
<reference evidence="1" key="1">
    <citation type="submission" date="2016-07" db="EMBL/GenBank/DDBJ databases">
        <title>De novo transcriptome assembly of four accessions of the metal hyperaccumulator plant Noccaea caerulescens.</title>
        <authorList>
            <person name="Blande D."/>
            <person name="Halimaa P."/>
            <person name="Tervahauta A.I."/>
            <person name="Aarts M.G."/>
            <person name="Karenlampi S.O."/>
        </authorList>
    </citation>
    <scope>NUCLEOTIDE SEQUENCE</scope>
</reference>
<gene>
    <name evidence="1" type="ORF">MP_TR20769_c0_g1_i1_g.58958</name>
</gene>
<evidence type="ECO:0000313" key="1">
    <source>
        <dbReference type="EMBL" id="JAU89367.1"/>
    </source>
</evidence>
<name>A0A1J3JA94_NOCCA</name>
<dbReference type="InterPro" id="IPR036047">
    <property type="entry name" value="F-box-like_dom_sf"/>
</dbReference>
<organism evidence="1">
    <name type="scientific">Noccaea caerulescens</name>
    <name type="common">Alpine penny-cress</name>
    <name type="synonym">Thlaspi caerulescens</name>
    <dbReference type="NCBI Taxonomy" id="107243"/>
    <lineage>
        <taxon>Eukaryota</taxon>
        <taxon>Viridiplantae</taxon>
        <taxon>Streptophyta</taxon>
        <taxon>Embryophyta</taxon>
        <taxon>Tracheophyta</taxon>
        <taxon>Spermatophyta</taxon>
        <taxon>Magnoliopsida</taxon>
        <taxon>eudicotyledons</taxon>
        <taxon>Gunneridae</taxon>
        <taxon>Pentapetalae</taxon>
        <taxon>rosids</taxon>
        <taxon>malvids</taxon>
        <taxon>Brassicales</taxon>
        <taxon>Brassicaceae</taxon>
        <taxon>Coluteocarpeae</taxon>
        <taxon>Noccaea</taxon>
    </lineage>
</organism>